<dbReference type="AlphaFoldDB" id="A0A1X6N852"/>
<dbReference type="Gene3D" id="3.30.710.10">
    <property type="entry name" value="Potassium Channel Kv1.1, Chain A"/>
    <property type="match status" value="1"/>
</dbReference>
<keyword evidence="3" id="KW-1185">Reference proteome</keyword>
<dbReference type="EMBL" id="KZ110593">
    <property type="protein sequence ID" value="OSX64817.1"/>
    <property type="molecule type" value="Genomic_DNA"/>
</dbReference>
<dbReference type="RefSeq" id="XP_024341611.1">
    <property type="nucleotide sequence ID" value="XM_024478506.1"/>
</dbReference>
<sequence length="231" mass="25628">MSESSAATVPIQHHPTLYFPDGDVALLAKQRLSDLNGLPVDIMQIFRVHSFILKHHSPVFADMFGLPAPENLDADETHEGVPLVKLQDDGKDLASLLNALYNPSCELNHSCVREIPYKRLDPNTPLLVGGILRLAHKYQIEPLRIRILEHFAADWPQNVDEWDRMEAGIAAVRRQHLGPSAIQGKLDGLYLDDRFPEPALAIKFAEEFQLSGPAVRLGLFAPGGRQYGGTS</sequence>
<accession>A0A1X6N852</accession>
<dbReference type="InterPro" id="IPR011333">
    <property type="entry name" value="SKP1/BTB/POZ_sf"/>
</dbReference>
<evidence type="ECO:0000313" key="2">
    <source>
        <dbReference type="EMBL" id="OSX64817.1"/>
    </source>
</evidence>
<protein>
    <recommendedName>
        <fullName evidence="1">BTB domain-containing protein</fullName>
    </recommendedName>
</protein>
<dbReference type="Proteomes" id="UP000194127">
    <property type="component" value="Unassembled WGS sequence"/>
</dbReference>
<reference evidence="2 3" key="1">
    <citation type="submission" date="2017-04" db="EMBL/GenBank/DDBJ databases">
        <title>Genome Sequence of the Model Brown-Rot Fungus Postia placenta SB12.</title>
        <authorList>
            <consortium name="DOE Joint Genome Institute"/>
            <person name="Gaskell J."/>
            <person name="Kersten P."/>
            <person name="Larrondo L.F."/>
            <person name="Canessa P."/>
            <person name="Martinez D."/>
            <person name="Hibbett D."/>
            <person name="Schmoll M."/>
            <person name="Kubicek C.P."/>
            <person name="Martinez A.T."/>
            <person name="Yadav J."/>
            <person name="Master E."/>
            <person name="Magnuson J.K."/>
            <person name="James T."/>
            <person name="Yaver D."/>
            <person name="Berka R."/>
            <person name="Labutti K."/>
            <person name="Lipzen A."/>
            <person name="Aerts A."/>
            <person name="Barry K."/>
            <person name="Henrissat B."/>
            <person name="Blanchette R."/>
            <person name="Grigoriev I."/>
            <person name="Cullen D."/>
        </authorList>
    </citation>
    <scope>NUCLEOTIDE SEQUENCE [LARGE SCALE GENOMIC DNA]</scope>
    <source>
        <strain evidence="2 3">MAD-698-R-SB12</strain>
    </source>
</reference>
<dbReference type="InterPro" id="IPR000210">
    <property type="entry name" value="BTB/POZ_dom"/>
</dbReference>
<organism evidence="2 3">
    <name type="scientific">Postia placenta MAD-698-R-SB12</name>
    <dbReference type="NCBI Taxonomy" id="670580"/>
    <lineage>
        <taxon>Eukaryota</taxon>
        <taxon>Fungi</taxon>
        <taxon>Dikarya</taxon>
        <taxon>Basidiomycota</taxon>
        <taxon>Agaricomycotina</taxon>
        <taxon>Agaricomycetes</taxon>
        <taxon>Polyporales</taxon>
        <taxon>Adustoporiaceae</taxon>
        <taxon>Rhodonia</taxon>
    </lineage>
</organism>
<dbReference type="OrthoDB" id="3268787at2759"/>
<proteinExistence type="predicted"/>
<dbReference type="STRING" id="670580.A0A1X6N852"/>
<dbReference type="SUPFAM" id="SSF54695">
    <property type="entry name" value="POZ domain"/>
    <property type="match status" value="1"/>
</dbReference>
<dbReference type="Pfam" id="PF00651">
    <property type="entry name" value="BTB"/>
    <property type="match status" value="1"/>
</dbReference>
<dbReference type="SMART" id="SM00225">
    <property type="entry name" value="BTB"/>
    <property type="match status" value="1"/>
</dbReference>
<dbReference type="PROSITE" id="PS50097">
    <property type="entry name" value="BTB"/>
    <property type="match status" value="1"/>
</dbReference>
<name>A0A1X6N852_9APHY</name>
<evidence type="ECO:0000259" key="1">
    <source>
        <dbReference type="PROSITE" id="PS50097"/>
    </source>
</evidence>
<feature type="domain" description="BTB" evidence="1">
    <location>
        <begin position="22"/>
        <end position="109"/>
    </location>
</feature>
<dbReference type="CDD" id="cd18186">
    <property type="entry name" value="BTB_POZ_ZBTB_KLHL-like"/>
    <property type="match status" value="1"/>
</dbReference>
<dbReference type="GeneID" id="36323456"/>
<gene>
    <name evidence="2" type="ORF">POSPLADRAFT_1044265</name>
</gene>
<evidence type="ECO:0000313" key="3">
    <source>
        <dbReference type="Proteomes" id="UP000194127"/>
    </source>
</evidence>